<dbReference type="EMBL" id="JADOBI010000018">
    <property type="protein sequence ID" value="MBF7982638.1"/>
    <property type="molecule type" value="Genomic_DNA"/>
</dbReference>
<dbReference type="SUPFAM" id="SSF52540">
    <property type="entry name" value="P-loop containing nucleoside triphosphate hydrolases"/>
    <property type="match status" value="1"/>
</dbReference>
<keyword evidence="9" id="KW-1185">Reference proteome</keyword>
<evidence type="ECO:0000313" key="9">
    <source>
        <dbReference type="Proteomes" id="UP000636811"/>
    </source>
</evidence>
<organism evidence="8 9">
    <name type="scientific">Rahnella laticis</name>
    <dbReference type="NCBI Taxonomy" id="2787622"/>
    <lineage>
        <taxon>Bacteria</taxon>
        <taxon>Pseudomonadati</taxon>
        <taxon>Pseudomonadota</taxon>
        <taxon>Gammaproteobacteria</taxon>
        <taxon>Enterobacterales</taxon>
        <taxon>Yersiniaceae</taxon>
        <taxon>Rahnella</taxon>
    </lineage>
</organism>
<dbReference type="HAMAP" id="MF_00062">
    <property type="entry name" value="Sulf_adenylyltr_sub1"/>
    <property type="match status" value="1"/>
</dbReference>
<dbReference type="InterPro" id="IPR011779">
    <property type="entry name" value="SO4_adenylTrfase_lsu"/>
</dbReference>
<reference evidence="8 9" key="1">
    <citation type="submission" date="2020-11" db="EMBL/GenBank/DDBJ databases">
        <title>Taxonomic investigation of Rahnella strains.</title>
        <authorList>
            <person name="Lee S.D."/>
        </authorList>
    </citation>
    <scope>NUCLEOTIDE SEQUENCE [LARGE SCALE GENOMIC DNA]</scope>
    <source>
        <strain evidence="8 9">SAP-17</strain>
    </source>
</reference>
<comment type="pathway">
    <text evidence="6">Sulfur metabolism; hydrogen sulfide biosynthesis; sulfite from sulfate: step 1/3.</text>
</comment>
<evidence type="ECO:0000256" key="4">
    <source>
        <dbReference type="ARBA" id="ARBA00022840"/>
    </source>
</evidence>
<dbReference type="Gene3D" id="3.40.50.300">
    <property type="entry name" value="P-loop containing nucleotide triphosphate hydrolases"/>
    <property type="match status" value="1"/>
</dbReference>
<evidence type="ECO:0000256" key="2">
    <source>
        <dbReference type="ARBA" id="ARBA00022695"/>
    </source>
</evidence>
<name>A0ABS0EEX4_9GAMM</name>
<dbReference type="InterPro" id="IPR000795">
    <property type="entry name" value="T_Tr_GTP-bd_dom"/>
</dbReference>
<dbReference type="CDD" id="cd04095">
    <property type="entry name" value="CysN_NoDQ_III"/>
    <property type="match status" value="1"/>
</dbReference>
<dbReference type="CDD" id="cd04166">
    <property type="entry name" value="CysN_ATPS"/>
    <property type="match status" value="1"/>
</dbReference>
<dbReference type="InterPro" id="IPR044138">
    <property type="entry name" value="CysN_II"/>
</dbReference>
<dbReference type="PROSITE" id="PS00301">
    <property type="entry name" value="G_TR_1"/>
    <property type="match status" value="1"/>
</dbReference>
<evidence type="ECO:0000256" key="6">
    <source>
        <dbReference type="HAMAP-Rule" id="MF_00062"/>
    </source>
</evidence>
<keyword evidence="1 6" id="KW-0808">Transferase</keyword>
<dbReference type="GO" id="GO:0004781">
    <property type="term" value="F:sulfate adenylyltransferase (ATP) activity"/>
    <property type="evidence" value="ECO:0007669"/>
    <property type="project" value="UniProtKB-EC"/>
</dbReference>
<dbReference type="InterPro" id="IPR009001">
    <property type="entry name" value="Transl_elong_EF1A/Init_IF2_C"/>
</dbReference>
<evidence type="ECO:0000256" key="1">
    <source>
        <dbReference type="ARBA" id="ARBA00022679"/>
    </source>
</evidence>
<gene>
    <name evidence="6 8" type="primary">cysN</name>
    <name evidence="8" type="ORF">IV433_24840</name>
</gene>
<feature type="binding site" evidence="6">
    <location>
        <begin position="113"/>
        <end position="117"/>
    </location>
    <ligand>
        <name>GTP</name>
        <dbReference type="ChEBI" id="CHEBI:37565"/>
    </ligand>
</feature>
<dbReference type="Pfam" id="PF22594">
    <property type="entry name" value="GTP-eEF1A_C"/>
    <property type="match status" value="1"/>
</dbReference>
<evidence type="ECO:0000256" key="5">
    <source>
        <dbReference type="ARBA" id="ARBA00023134"/>
    </source>
</evidence>
<keyword evidence="4 6" id="KW-0067">ATP-binding</keyword>
<dbReference type="SUPFAM" id="SSF50465">
    <property type="entry name" value="EF-Tu/eEF-1alpha/eIF2-gamma C-terminal domain"/>
    <property type="match status" value="1"/>
</dbReference>
<dbReference type="EC" id="2.7.7.4" evidence="6"/>
<dbReference type="Gene3D" id="2.40.30.10">
    <property type="entry name" value="Translation factors"/>
    <property type="match status" value="2"/>
</dbReference>
<comment type="caution">
    <text evidence="8">The sequence shown here is derived from an EMBL/GenBank/DDBJ whole genome shotgun (WGS) entry which is preliminary data.</text>
</comment>
<comment type="similarity">
    <text evidence="6">Belongs to the TRAFAC class translation factor GTPase superfamily. Classic translation factor GTPase family. CysN/NodQ subfamily.</text>
</comment>
<dbReference type="CDD" id="cd03695">
    <property type="entry name" value="CysN_NodQ_II"/>
    <property type="match status" value="1"/>
</dbReference>
<dbReference type="Pfam" id="PF03144">
    <property type="entry name" value="GTP_EFTU_D2"/>
    <property type="match status" value="1"/>
</dbReference>
<comment type="subunit">
    <text evidence="6">Heterodimer composed of CysD, the smaller subunit, and CysN.</text>
</comment>
<dbReference type="Pfam" id="PF00009">
    <property type="entry name" value="GTP_EFTU"/>
    <property type="match status" value="1"/>
</dbReference>
<protein>
    <recommendedName>
        <fullName evidence="6">Sulfate adenylyltransferase subunit 1</fullName>
        <ecNumber evidence="6">2.7.7.4</ecNumber>
    </recommendedName>
    <alternativeName>
        <fullName evidence="6">ATP-sulfurylase large subunit</fullName>
    </alternativeName>
    <alternativeName>
        <fullName evidence="6">Sulfate adenylate transferase</fullName>
        <shortName evidence="6">SAT</shortName>
    </alternativeName>
</protein>
<evidence type="ECO:0000259" key="7">
    <source>
        <dbReference type="PROSITE" id="PS51722"/>
    </source>
</evidence>
<dbReference type="InterPro" id="IPR054696">
    <property type="entry name" value="GTP-eEF1A_C"/>
</dbReference>
<dbReference type="NCBIfam" id="NF003478">
    <property type="entry name" value="PRK05124.1"/>
    <property type="match status" value="1"/>
</dbReference>
<feature type="domain" description="Tr-type G" evidence="7">
    <location>
        <begin position="25"/>
        <end position="240"/>
    </location>
</feature>
<evidence type="ECO:0000313" key="8">
    <source>
        <dbReference type="EMBL" id="MBF7982638.1"/>
    </source>
</evidence>
<dbReference type="Proteomes" id="UP000636811">
    <property type="component" value="Unassembled WGS sequence"/>
</dbReference>
<comment type="catalytic activity">
    <reaction evidence="6">
        <text>sulfate + ATP + H(+) = adenosine 5'-phosphosulfate + diphosphate</text>
        <dbReference type="Rhea" id="RHEA:18133"/>
        <dbReference type="ChEBI" id="CHEBI:15378"/>
        <dbReference type="ChEBI" id="CHEBI:16189"/>
        <dbReference type="ChEBI" id="CHEBI:30616"/>
        <dbReference type="ChEBI" id="CHEBI:33019"/>
        <dbReference type="ChEBI" id="CHEBI:58243"/>
        <dbReference type="EC" id="2.7.7.4"/>
    </reaction>
</comment>
<dbReference type="InterPro" id="IPR027417">
    <property type="entry name" value="P-loop_NTPase"/>
</dbReference>
<accession>A0ABS0EEX4</accession>
<dbReference type="InterPro" id="IPR004161">
    <property type="entry name" value="EFTu-like_2"/>
</dbReference>
<dbReference type="InterPro" id="IPR050100">
    <property type="entry name" value="TRAFAC_GTPase_members"/>
</dbReference>
<dbReference type="InterPro" id="IPR009000">
    <property type="entry name" value="Transl_B-barrel_sf"/>
</dbReference>
<proteinExistence type="inferred from homology"/>
<feature type="binding site" evidence="6">
    <location>
        <begin position="168"/>
        <end position="171"/>
    </location>
    <ligand>
        <name>GTP</name>
        <dbReference type="ChEBI" id="CHEBI:37565"/>
    </ligand>
</feature>
<evidence type="ECO:0000256" key="3">
    <source>
        <dbReference type="ARBA" id="ARBA00022741"/>
    </source>
</evidence>
<comment type="function">
    <text evidence="6">With CysD forms the ATP sulfurylase (ATPS) that catalyzes the adenylation of sulfate producing adenosine 5'-phosphosulfate (APS) and diphosphate, the first enzymatic step in sulfur assimilation pathway. APS synthesis involves the formation of a high-energy phosphoric-sulfuric acid anhydride bond driven by GTP hydrolysis by CysN coupled to ATP hydrolysis by CysD.</text>
</comment>
<keyword evidence="5 6" id="KW-0342">GTP-binding</keyword>
<keyword evidence="2 6" id="KW-0548">Nucleotidyltransferase</keyword>
<dbReference type="RefSeq" id="WP_195816441.1">
    <property type="nucleotide sequence ID" value="NZ_JADOBI010000018.1"/>
</dbReference>
<dbReference type="InterPro" id="IPR044139">
    <property type="entry name" value="CysN_NoDQ_III"/>
</dbReference>
<dbReference type="PRINTS" id="PR00315">
    <property type="entry name" value="ELONGATNFCT"/>
</dbReference>
<dbReference type="PANTHER" id="PTHR23115">
    <property type="entry name" value="TRANSLATION FACTOR"/>
    <property type="match status" value="1"/>
</dbReference>
<feature type="binding site" evidence="6">
    <location>
        <begin position="34"/>
        <end position="41"/>
    </location>
    <ligand>
        <name>GTP</name>
        <dbReference type="ChEBI" id="CHEBI:37565"/>
    </ligand>
</feature>
<dbReference type="SUPFAM" id="SSF50447">
    <property type="entry name" value="Translation proteins"/>
    <property type="match status" value="1"/>
</dbReference>
<dbReference type="InterPro" id="IPR041757">
    <property type="entry name" value="CysN_GTP-bd"/>
</dbReference>
<dbReference type="PROSITE" id="PS51722">
    <property type="entry name" value="G_TR_2"/>
    <property type="match status" value="1"/>
</dbReference>
<dbReference type="InterPro" id="IPR005225">
    <property type="entry name" value="Small_GTP-bd"/>
</dbReference>
<dbReference type="NCBIfam" id="TIGR02034">
    <property type="entry name" value="CysN"/>
    <property type="match status" value="1"/>
</dbReference>
<dbReference type="NCBIfam" id="TIGR00231">
    <property type="entry name" value="small_GTP"/>
    <property type="match status" value="1"/>
</dbReference>
<sequence>MNNAIAQQIAEQGGVEAYLHAQQHKSLLRFLTCGSVDDGKSTLIGRLLHDTRQIYEDQLSSLHNDSKRHGTQGEKLDLALLVDGLQAEREQGITIDVAYRYFSTEKRKFIIADTPGHEQYTRNMATGASTCDLAILLIDARKGVLDQTRRHSFIATLLGIRHLVVAVNKMDLVDFSESVYEQFKQDYLDFAQQLPTDLDIKFVPLSALEGDNVATPSEKMGWYTGPTLLDVLETVNIINIREQQPMRFPVQYVNRPNLDFRGYAGTLASGSVRVGQKVKVLPSGVESTVARIVTFDGDLQEAWAGEAITLVLADERDISRGDTLVDADETVKPVQHAKVDVVWMAEQPLSVGQSYDIKVGGKKARARVENIEYQVEINSLTQRVVENLPLNGIGLVELTFDEPLVLDNYQSNAVNGGMIFIDRLTNVTVGAGLVREALEEVYQEADKYSAFELELNSLVRRHFPHWGARDLLGGK</sequence>
<keyword evidence="3 6" id="KW-0547">Nucleotide-binding</keyword>
<dbReference type="InterPro" id="IPR031157">
    <property type="entry name" value="G_TR_CS"/>
</dbReference>